<evidence type="ECO:0000313" key="9">
    <source>
        <dbReference type="EMBL" id="OLP96157.1"/>
    </source>
</evidence>
<protein>
    <submittedName>
        <fullName evidence="9">Putative E3 ubiquitin-protein ligase HERC1</fullName>
    </submittedName>
</protein>
<evidence type="ECO:0000256" key="2">
    <source>
        <dbReference type="ARBA" id="ARBA00022692"/>
    </source>
</evidence>
<keyword evidence="10" id="KW-1185">Reference proteome</keyword>
<dbReference type="PANTHER" id="PTHR22870">
    <property type="entry name" value="REGULATOR OF CHROMOSOME CONDENSATION"/>
    <property type="match status" value="1"/>
</dbReference>
<feature type="transmembrane region" description="Helical" evidence="7">
    <location>
        <begin position="848"/>
        <end position="872"/>
    </location>
</feature>
<dbReference type="InterPro" id="IPR009091">
    <property type="entry name" value="RCC1/BLIP-II"/>
</dbReference>
<feature type="transmembrane region" description="Helical" evidence="7">
    <location>
        <begin position="918"/>
        <end position="936"/>
    </location>
</feature>
<dbReference type="InterPro" id="IPR032675">
    <property type="entry name" value="LRR_dom_sf"/>
</dbReference>
<name>A0A1Q9DLU6_SYMMI</name>
<evidence type="ECO:0000256" key="7">
    <source>
        <dbReference type="SAM" id="Phobius"/>
    </source>
</evidence>
<dbReference type="OrthoDB" id="443922at2759"/>
<feature type="non-terminal residue" evidence="9">
    <location>
        <position position="1"/>
    </location>
</feature>
<dbReference type="InterPro" id="IPR005821">
    <property type="entry name" value="Ion_trans_dom"/>
</dbReference>
<dbReference type="GO" id="GO:0005216">
    <property type="term" value="F:monoatomic ion channel activity"/>
    <property type="evidence" value="ECO:0007669"/>
    <property type="project" value="InterPro"/>
</dbReference>
<feature type="transmembrane region" description="Helical" evidence="7">
    <location>
        <begin position="893"/>
        <end position="912"/>
    </location>
</feature>
<sequence length="1138" mass="124708">ALPEIVAGLEHLDSLDMGRCPDVDGRSLETLCTMLGPGLLRLAVDAVVSFEDEHVQLLCERCRDLESLDVRFCERLAQAAWGQRASWKGRLVASSGKVLDASTPIKMASLQDGDSLNWHISGVQVHATSSGAFAAIQGDGSVVTWGYGDPVLSHGHDELDVQQIQANRGAFAAILADGSVVTWGSSDYGGDSSSVQDELKNVRCIQASSGAFAAIKDDGSVVTWGACDFGSDSSHVQDQLKNVQQIQASDYAFAAILFDGSVVTWGDDVRGGDNSAVQHQLKNVQQIQATETAFAAIVGDRSVVTWGMASWGGDSSAVQGRLKNVQQIQATCNAFAAIVDDGSVVTWGHAEHGGDSRAVQDRLKNVQQIQANEYAFAAILCDGSVVTWGDGVRGGANRAVRDQLKNVQQIQATETAFAAIVGDRSVVTWGMADRGGDSSAVQDQLRNVQQIQATDRAFAALLENGAVVTWGSWGGDSSSVQDQLINVQQIKSTWGSFAAILDDGSVVTWGHIDSGGDSSTVPCQLLYAIPRPVEVAPELFALRQLETLDVSGTPQSNSCTSYIQHILAPAPRTCLLLSQRLMTEAGDDAGPRPRWKPEFGLNSRDDARPGTVRGDWNADLRCEEDDGPLSEEFQNLMARLAMVHSQEMAKVRMENAELKAQLSGTKSDPLERVTKSTSLRSRPKSSVVAEFRQTSSTRPTMHSVQSEPTGGELPDPMDFATQTAMSLEEKLQKEKAAENEKASSGALTVMDRLRQFLQSNYFDAIISCVLFANVMFLAFQLQMEGSRVGYDIDYFPTKNPNDSTWPGMVEVLQVIENIFTVIFSLDVLVRIVCLHCSFWKSAMNWIDFIVVTLTIGTLVLDTSSLPLDPIFLRLLRLGKLARAFRMIILSGKLESFGLLLKCVVASVTMLGYATGVLIFVQCVCGMIISTLVSRYLEDPAIDKEARRYVFQYWGTFSRTFLTMFEVLFANWAPACRSLTDYVSEWFTVVFVGYRCVVGFALLNVVNSVFVSQTLKIADSDEEYLIKVRARNEAQYRKKLHALFLAADTTDDGFLTIEPWLWLSQLQLEYHDLVELFGMIDSGDGRIDWKEFMDGAVRLKGQAKSMDVFRLETKVDSIMKSVASLHFPFPRRGNQQMAD</sequence>
<keyword evidence="4 7" id="KW-1133">Transmembrane helix</keyword>
<dbReference type="InterPro" id="IPR011992">
    <property type="entry name" value="EF-hand-dom_pair"/>
</dbReference>
<accession>A0A1Q9DLU6</accession>
<feature type="region of interest" description="Disordered" evidence="6">
    <location>
        <begin position="660"/>
        <end position="715"/>
    </location>
</feature>
<dbReference type="PANTHER" id="PTHR22870:SF408">
    <property type="entry name" value="OS09G0560450 PROTEIN"/>
    <property type="match status" value="1"/>
</dbReference>
<comment type="caution">
    <text evidence="9">The sequence shown here is derived from an EMBL/GenBank/DDBJ whole genome shotgun (WGS) entry which is preliminary data.</text>
</comment>
<dbReference type="EMBL" id="LSRX01000477">
    <property type="protein sequence ID" value="OLP96157.1"/>
    <property type="molecule type" value="Genomic_DNA"/>
</dbReference>
<dbReference type="Gene3D" id="1.10.287.70">
    <property type="match status" value="1"/>
</dbReference>
<evidence type="ECO:0000259" key="8">
    <source>
        <dbReference type="Pfam" id="PF00520"/>
    </source>
</evidence>
<evidence type="ECO:0000256" key="1">
    <source>
        <dbReference type="ARBA" id="ARBA00004141"/>
    </source>
</evidence>
<dbReference type="Gene3D" id="1.20.120.350">
    <property type="entry name" value="Voltage-gated potassium channels. Chain C"/>
    <property type="match status" value="1"/>
</dbReference>
<dbReference type="SUPFAM" id="SSF47473">
    <property type="entry name" value="EF-hand"/>
    <property type="match status" value="1"/>
</dbReference>
<evidence type="ECO:0000256" key="6">
    <source>
        <dbReference type="SAM" id="MobiDB-lite"/>
    </source>
</evidence>
<evidence type="ECO:0000313" key="10">
    <source>
        <dbReference type="Proteomes" id="UP000186817"/>
    </source>
</evidence>
<dbReference type="AlphaFoldDB" id="A0A1Q9DLU6"/>
<comment type="subcellular location">
    <subcellularLocation>
        <location evidence="1">Membrane</location>
        <topology evidence="1">Multi-pass membrane protein</topology>
    </subcellularLocation>
</comment>
<feature type="compositionally biased region" description="Basic and acidic residues" evidence="6">
    <location>
        <begin position="589"/>
        <end position="608"/>
    </location>
</feature>
<keyword evidence="3" id="KW-0677">Repeat</keyword>
<evidence type="ECO:0000256" key="5">
    <source>
        <dbReference type="ARBA" id="ARBA00023136"/>
    </source>
</evidence>
<dbReference type="InterPro" id="IPR051210">
    <property type="entry name" value="Ub_ligase/GEF_domain"/>
</dbReference>
<dbReference type="SUPFAM" id="SSF81324">
    <property type="entry name" value="Voltage-gated potassium channels"/>
    <property type="match status" value="1"/>
</dbReference>
<dbReference type="Gene3D" id="1.10.238.10">
    <property type="entry name" value="EF-hand"/>
    <property type="match status" value="1"/>
</dbReference>
<keyword evidence="2 7" id="KW-0812">Transmembrane</keyword>
<reference evidence="9 10" key="1">
    <citation type="submission" date="2016-02" db="EMBL/GenBank/DDBJ databases">
        <title>Genome analysis of coral dinoflagellate symbionts highlights evolutionary adaptations to a symbiotic lifestyle.</title>
        <authorList>
            <person name="Aranda M."/>
            <person name="Li Y."/>
            <person name="Liew Y.J."/>
            <person name="Baumgarten S."/>
            <person name="Simakov O."/>
            <person name="Wilson M."/>
            <person name="Piel J."/>
            <person name="Ashoor H."/>
            <person name="Bougouffa S."/>
            <person name="Bajic V.B."/>
            <person name="Ryu T."/>
            <person name="Ravasi T."/>
            <person name="Bayer T."/>
            <person name="Micklem G."/>
            <person name="Kim H."/>
            <person name="Bhak J."/>
            <person name="Lajeunesse T.C."/>
            <person name="Voolstra C.R."/>
        </authorList>
    </citation>
    <scope>NUCLEOTIDE SEQUENCE [LARGE SCALE GENOMIC DNA]</scope>
    <source>
        <strain evidence="9 10">CCMP2467</strain>
    </source>
</reference>
<dbReference type="SUPFAM" id="SSF52047">
    <property type="entry name" value="RNI-like"/>
    <property type="match status" value="1"/>
</dbReference>
<feature type="region of interest" description="Disordered" evidence="6">
    <location>
        <begin position="585"/>
        <end position="612"/>
    </location>
</feature>
<gene>
    <name evidence="9" type="primary">HERC1</name>
    <name evidence="9" type="ORF">AK812_SmicGene21643</name>
</gene>
<keyword evidence="5 7" id="KW-0472">Membrane</keyword>
<feature type="domain" description="Ion transport" evidence="8">
    <location>
        <begin position="760"/>
        <end position="1011"/>
    </location>
</feature>
<dbReference type="Gene3D" id="2.130.10.30">
    <property type="entry name" value="Regulator of chromosome condensation 1/beta-lactamase-inhibitor protein II"/>
    <property type="match status" value="2"/>
</dbReference>
<dbReference type="Pfam" id="PF00520">
    <property type="entry name" value="Ion_trans"/>
    <property type="match status" value="1"/>
</dbReference>
<proteinExistence type="predicted"/>
<organism evidence="9 10">
    <name type="scientific">Symbiodinium microadriaticum</name>
    <name type="common">Dinoflagellate</name>
    <name type="synonym">Zooxanthella microadriatica</name>
    <dbReference type="NCBI Taxonomy" id="2951"/>
    <lineage>
        <taxon>Eukaryota</taxon>
        <taxon>Sar</taxon>
        <taxon>Alveolata</taxon>
        <taxon>Dinophyceae</taxon>
        <taxon>Suessiales</taxon>
        <taxon>Symbiodiniaceae</taxon>
        <taxon>Symbiodinium</taxon>
    </lineage>
</organism>
<feature type="compositionally biased region" description="Polar residues" evidence="6">
    <location>
        <begin position="692"/>
        <end position="708"/>
    </location>
</feature>
<dbReference type="SUPFAM" id="SSF50985">
    <property type="entry name" value="RCC1/BLIP-II"/>
    <property type="match status" value="2"/>
</dbReference>
<dbReference type="Proteomes" id="UP000186817">
    <property type="component" value="Unassembled WGS sequence"/>
</dbReference>
<evidence type="ECO:0000256" key="4">
    <source>
        <dbReference type="ARBA" id="ARBA00022989"/>
    </source>
</evidence>
<dbReference type="Gene3D" id="3.80.10.10">
    <property type="entry name" value="Ribonuclease Inhibitor"/>
    <property type="match status" value="1"/>
</dbReference>
<feature type="transmembrane region" description="Helical" evidence="7">
    <location>
        <begin position="948"/>
        <end position="973"/>
    </location>
</feature>
<dbReference type="GO" id="GO:0016020">
    <property type="term" value="C:membrane"/>
    <property type="evidence" value="ECO:0007669"/>
    <property type="project" value="UniProtKB-SubCell"/>
</dbReference>
<evidence type="ECO:0000256" key="3">
    <source>
        <dbReference type="ARBA" id="ARBA00022737"/>
    </source>
</evidence>
<feature type="transmembrane region" description="Helical" evidence="7">
    <location>
        <begin position="985"/>
        <end position="1005"/>
    </location>
</feature>
<dbReference type="InterPro" id="IPR027359">
    <property type="entry name" value="Volt_channel_dom_sf"/>
</dbReference>